<evidence type="ECO:0000256" key="1">
    <source>
        <dbReference type="SAM" id="MobiDB-lite"/>
    </source>
</evidence>
<sequence length="225" mass="23506">MSLSSATLSAIQQAGSAAYAADTELKNAVKDYAARVNAAMSANPYGLGNDALFENWKVVARLSQTMSGIEEELKKVYRVASELIADDQPSVRELPALAAPKRPVAGQALGSQQDLTTTDVVVKRKKKTATPKTRKLKTQATSRPAKPTGTATSPVELSGNAAKLLQHLKTLLDANKFTVINQTVVGQATGIPLGSMTAAIKKLTASGAIMTGPAGSFKLADFHGA</sequence>
<dbReference type="EMBL" id="CP000267">
    <property type="protein sequence ID" value="ABD68386.1"/>
    <property type="molecule type" value="Genomic_DNA"/>
</dbReference>
<organism evidence="2 3">
    <name type="scientific">Albidiferax ferrireducens (strain ATCC BAA-621 / DSM 15236 / T118)</name>
    <name type="common">Rhodoferax ferrireducens</name>
    <dbReference type="NCBI Taxonomy" id="338969"/>
    <lineage>
        <taxon>Bacteria</taxon>
        <taxon>Pseudomonadati</taxon>
        <taxon>Pseudomonadota</taxon>
        <taxon>Betaproteobacteria</taxon>
        <taxon>Burkholderiales</taxon>
        <taxon>Comamonadaceae</taxon>
        <taxon>Rhodoferax</taxon>
    </lineage>
</organism>
<evidence type="ECO:0000313" key="3">
    <source>
        <dbReference type="Proteomes" id="UP000008332"/>
    </source>
</evidence>
<evidence type="ECO:0000313" key="2">
    <source>
        <dbReference type="EMBL" id="ABD68386.1"/>
    </source>
</evidence>
<dbReference type="HOGENOM" id="CLU_1229089_0_0_4"/>
<accession>Q221B7</accession>
<dbReference type="AlphaFoldDB" id="Q221B7"/>
<protein>
    <submittedName>
        <fullName evidence="2">Uncharacterized protein</fullName>
    </submittedName>
</protein>
<gene>
    <name evidence="2" type="ordered locus">Rfer_0635</name>
</gene>
<dbReference type="OrthoDB" id="8910900at2"/>
<proteinExistence type="predicted"/>
<dbReference type="Proteomes" id="UP000008332">
    <property type="component" value="Chromosome"/>
</dbReference>
<dbReference type="KEGG" id="rfr:Rfer_0635"/>
<dbReference type="RefSeq" id="WP_011462959.1">
    <property type="nucleotide sequence ID" value="NC_007908.1"/>
</dbReference>
<name>Q221B7_ALBFT</name>
<keyword evidence="3" id="KW-1185">Reference proteome</keyword>
<feature type="region of interest" description="Disordered" evidence="1">
    <location>
        <begin position="125"/>
        <end position="155"/>
    </location>
</feature>
<reference evidence="3" key="1">
    <citation type="submission" date="2006-02" db="EMBL/GenBank/DDBJ databases">
        <title>Complete sequence of chromosome of Rhodoferax ferrireducens DSM 15236.</title>
        <authorList>
            <person name="Copeland A."/>
            <person name="Lucas S."/>
            <person name="Lapidus A."/>
            <person name="Barry K."/>
            <person name="Detter J.C."/>
            <person name="Glavina del Rio T."/>
            <person name="Hammon N."/>
            <person name="Israni S."/>
            <person name="Pitluck S."/>
            <person name="Brettin T."/>
            <person name="Bruce D."/>
            <person name="Han C."/>
            <person name="Tapia R."/>
            <person name="Gilna P."/>
            <person name="Kiss H."/>
            <person name="Schmutz J."/>
            <person name="Larimer F."/>
            <person name="Land M."/>
            <person name="Kyrpides N."/>
            <person name="Ivanova N."/>
            <person name="Richardson P."/>
        </authorList>
    </citation>
    <scope>NUCLEOTIDE SEQUENCE [LARGE SCALE GENOMIC DNA]</scope>
    <source>
        <strain evidence="3">ATCC BAA-621 / DSM 15236 / T118</strain>
    </source>
</reference>
<feature type="compositionally biased region" description="Basic residues" evidence="1">
    <location>
        <begin position="125"/>
        <end position="137"/>
    </location>
</feature>